<dbReference type="Gene3D" id="1.20.1720.10">
    <property type="entry name" value="Multidrug resistance protein D"/>
    <property type="match status" value="1"/>
</dbReference>
<evidence type="ECO:0000256" key="1">
    <source>
        <dbReference type="ARBA" id="ARBA00004127"/>
    </source>
</evidence>
<evidence type="ECO:0000256" key="7">
    <source>
        <dbReference type="SAM" id="MobiDB-lite"/>
    </source>
</evidence>
<gene>
    <name evidence="10" type="ORF">NLI96_g2697</name>
</gene>
<dbReference type="Proteomes" id="UP001212997">
    <property type="component" value="Unassembled WGS sequence"/>
</dbReference>
<protein>
    <recommendedName>
        <fullName evidence="9">Major facilitator superfamily (MFS) profile domain-containing protein</fullName>
    </recommendedName>
</protein>
<feature type="transmembrane region" description="Helical" evidence="8">
    <location>
        <begin position="308"/>
        <end position="332"/>
    </location>
</feature>
<dbReference type="PROSITE" id="PS50850">
    <property type="entry name" value="MFS"/>
    <property type="match status" value="1"/>
</dbReference>
<feature type="compositionally biased region" description="Polar residues" evidence="7">
    <location>
        <begin position="1"/>
        <end position="25"/>
    </location>
</feature>
<dbReference type="InterPro" id="IPR020846">
    <property type="entry name" value="MFS_dom"/>
</dbReference>
<feature type="transmembrane region" description="Helical" evidence="8">
    <location>
        <begin position="344"/>
        <end position="366"/>
    </location>
</feature>
<feature type="transmembrane region" description="Helical" evidence="8">
    <location>
        <begin position="47"/>
        <end position="70"/>
    </location>
</feature>
<dbReference type="SUPFAM" id="SSF103473">
    <property type="entry name" value="MFS general substrate transporter"/>
    <property type="match status" value="1"/>
</dbReference>
<sequence>MSASEPSSSKNSTDSAPNGANQLDQAQPGASWKANEEQILPHNNMPLVFTSLMLTLFLSAMDQTIVATALPTITEELGGGSSYSWVGSAYLLAAAALGPFYGKFSDLAGRKAVLYPVIVVFLVGSALCGAAKSMTWLIIARAIQGIGGGGIVQMVNIITGDIVTLEERGKYGGYVGSLWGIASLIGPLVGGALSDHVSWRWCFWVNLPTGGIAMVFLFFFLHLNPTVHTKTFRQYVAEFDFFGLFLIIAGIVCFLIGFSESSTSWTSPPTITLLVVGFVLLVAAGFWEGYTSRSPIIPPRLFKTRTTGIILVTVFLHAMMFIQNAYYLPVYFQILGASATKTGILMLPGSLGSSLSSALVGFVVTALGDYRQIIWGSWVVMAVGFGLMITLDNTSPLSLRLIFPLIAGVGYGGLFNPPLIGLQAAMPFRDMATSTATFGLIRQLGATVGLSVGQAIWSTELQKRIKKIPDLTLSTSSSALVDGVRQLGSIEPASLRQQVQHAYTKGLAMIWLVDTPIVVLCLAMALFIKKYTLQRKIIRAGKKDEEATPVDSKVELENKVNEKEGTPIESPATTSICIPTFNANKDEGRLPYSTFRPDSSSEK</sequence>
<feature type="transmembrane region" description="Helical" evidence="8">
    <location>
        <begin position="373"/>
        <end position="391"/>
    </location>
</feature>
<evidence type="ECO:0000313" key="10">
    <source>
        <dbReference type="EMBL" id="KAJ3488644.1"/>
    </source>
</evidence>
<dbReference type="GO" id="GO:0012505">
    <property type="term" value="C:endomembrane system"/>
    <property type="evidence" value="ECO:0007669"/>
    <property type="project" value="UniProtKB-SubCell"/>
</dbReference>
<feature type="transmembrane region" description="Helical" evidence="8">
    <location>
        <begin position="113"/>
        <end position="132"/>
    </location>
</feature>
<dbReference type="PANTHER" id="PTHR23501:SF102">
    <property type="entry name" value="DRUG TRANSPORTER, PUTATIVE (AFU_ORTHOLOGUE AFUA_3G08530)-RELATED"/>
    <property type="match status" value="1"/>
</dbReference>
<evidence type="ECO:0000313" key="11">
    <source>
        <dbReference type="Proteomes" id="UP001212997"/>
    </source>
</evidence>
<keyword evidence="4 8" id="KW-0812">Transmembrane</keyword>
<feature type="domain" description="Major facilitator superfamily (MFS) profile" evidence="9">
    <location>
        <begin position="48"/>
        <end position="533"/>
    </location>
</feature>
<evidence type="ECO:0000256" key="3">
    <source>
        <dbReference type="ARBA" id="ARBA00022448"/>
    </source>
</evidence>
<feature type="region of interest" description="Disordered" evidence="7">
    <location>
        <begin position="584"/>
        <end position="603"/>
    </location>
</feature>
<evidence type="ECO:0000256" key="2">
    <source>
        <dbReference type="ARBA" id="ARBA00008335"/>
    </source>
</evidence>
<evidence type="ECO:0000256" key="5">
    <source>
        <dbReference type="ARBA" id="ARBA00022989"/>
    </source>
</evidence>
<dbReference type="InterPro" id="IPR036259">
    <property type="entry name" value="MFS_trans_sf"/>
</dbReference>
<evidence type="ECO:0000256" key="8">
    <source>
        <dbReference type="SAM" id="Phobius"/>
    </source>
</evidence>
<comment type="subcellular location">
    <subcellularLocation>
        <location evidence="1">Endomembrane system</location>
        <topology evidence="1">Multi-pass membrane protein</topology>
    </subcellularLocation>
</comment>
<dbReference type="GO" id="GO:0022857">
    <property type="term" value="F:transmembrane transporter activity"/>
    <property type="evidence" value="ECO:0007669"/>
    <property type="project" value="InterPro"/>
</dbReference>
<feature type="region of interest" description="Disordered" evidence="7">
    <location>
        <begin position="1"/>
        <end position="33"/>
    </location>
</feature>
<proteinExistence type="inferred from homology"/>
<feature type="transmembrane region" description="Helical" evidence="8">
    <location>
        <begin position="203"/>
        <end position="223"/>
    </location>
</feature>
<feature type="transmembrane region" description="Helical" evidence="8">
    <location>
        <begin position="82"/>
        <end position="101"/>
    </location>
</feature>
<dbReference type="EMBL" id="JANAWD010000062">
    <property type="protein sequence ID" value="KAJ3488644.1"/>
    <property type="molecule type" value="Genomic_DNA"/>
</dbReference>
<dbReference type="PRINTS" id="PR01036">
    <property type="entry name" value="TCRTETB"/>
</dbReference>
<reference evidence="10" key="1">
    <citation type="submission" date="2022-07" db="EMBL/GenBank/DDBJ databases">
        <title>Genome Sequence of Physisporinus lineatus.</title>
        <authorList>
            <person name="Buettner E."/>
        </authorList>
    </citation>
    <scope>NUCLEOTIDE SEQUENCE</scope>
    <source>
        <strain evidence="10">VT162</strain>
    </source>
</reference>
<dbReference type="FunFam" id="1.20.1720.10:FF:000013">
    <property type="entry name" value="Related to multidrug resistance proteins"/>
    <property type="match status" value="1"/>
</dbReference>
<dbReference type="Gene3D" id="1.20.1250.20">
    <property type="entry name" value="MFS general substrate transporter like domains"/>
    <property type="match status" value="1"/>
</dbReference>
<dbReference type="AlphaFoldDB" id="A0AAD5YLQ7"/>
<keyword evidence="6 8" id="KW-0472">Membrane</keyword>
<feature type="transmembrane region" description="Helical" evidence="8">
    <location>
        <begin position="397"/>
        <end position="415"/>
    </location>
</feature>
<feature type="transmembrane region" description="Helical" evidence="8">
    <location>
        <begin position="235"/>
        <end position="258"/>
    </location>
</feature>
<keyword evidence="3" id="KW-0813">Transport</keyword>
<dbReference type="InterPro" id="IPR011701">
    <property type="entry name" value="MFS"/>
</dbReference>
<evidence type="ECO:0000256" key="4">
    <source>
        <dbReference type="ARBA" id="ARBA00022692"/>
    </source>
</evidence>
<organism evidence="10 11">
    <name type="scientific">Meripilus lineatus</name>
    <dbReference type="NCBI Taxonomy" id="2056292"/>
    <lineage>
        <taxon>Eukaryota</taxon>
        <taxon>Fungi</taxon>
        <taxon>Dikarya</taxon>
        <taxon>Basidiomycota</taxon>
        <taxon>Agaricomycotina</taxon>
        <taxon>Agaricomycetes</taxon>
        <taxon>Polyporales</taxon>
        <taxon>Meripilaceae</taxon>
        <taxon>Meripilus</taxon>
    </lineage>
</organism>
<dbReference type="GO" id="GO:0005886">
    <property type="term" value="C:plasma membrane"/>
    <property type="evidence" value="ECO:0007669"/>
    <property type="project" value="TreeGrafter"/>
</dbReference>
<feature type="transmembrane region" description="Helical" evidence="8">
    <location>
        <begin position="508"/>
        <end position="528"/>
    </location>
</feature>
<comment type="similarity">
    <text evidence="2">Belongs to the major facilitator superfamily.</text>
</comment>
<dbReference type="Pfam" id="PF07690">
    <property type="entry name" value="MFS_1"/>
    <property type="match status" value="1"/>
</dbReference>
<evidence type="ECO:0000259" key="9">
    <source>
        <dbReference type="PROSITE" id="PS50850"/>
    </source>
</evidence>
<comment type="caution">
    <text evidence="10">The sequence shown here is derived from an EMBL/GenBank/DDBJ whole genome shotgun (WGS) entry which is preliminary data.</text>
</comment>
<dbReference type="CDD" id="cd17502">
    <property type="entry name" value="MFS_Azr1_MDR_like"/>
    <property type="match status" value="1"/>
</dbReference>
<feature type="transmembrane region" description="Helical" evidence="8">
    <location>
        <begin position="171"/>
        <end position="191"/>
    </location>
</feature>
<feature type="transmembrane region" description="Helical" evidence="8">
    <location>
        <begin position="138"/>
        <end position="159"/>
    </location>
</feature>
<feature type="transmembrane region" description="Helical" evidence="8">
    <location>
        <begin position="270"/>
        <end position="287"/>
    </location>
</feature>
<accession>A0AAD5YLQ7</accession>
<dbReference type="PANTHER" id="PTHR23501">
    <property type="entry name" value="MAJOR FACILITATOR SUPERFAMILY"/>
    <property type="match status" value="1"/>
</dbReference>
<keyword evidence="5 8" id="KW-1133">Transmembrane helix</keyword>
<evidence type="ECO:0000256" key="6">
    <source>
        <dbReference type="ARBA" id="ARBA00023136"/>
    </source>
</evidence>
<keyword evidence="11" id="KW-1185">Reference proteome</keyword>
<name>A0AAD5YLQ7_9APHY</name>